<comment type="catalytic activity">
    <reaction evidence="15">
        <text>docosanoyl-CoA + oxidized [electron-transfer flavoprotein] + H(+) = (2E)-docosenoyl-CoA + reduced [electron-transfer flavoprotein]</text>
        <dbReference type="Rhea" id="RHEA:47228"/>
        <dbReference type="Rhea" id="RHEA-COMP:10685"/>
        <dbReference type="Rhea" id="RHEA-COMP:10686"/>
        <dbReference type="ChEBI" id="CHEBI:15378"/>
        <dbReference type="ChEBI" id="CHEBI:57692"/>
        <dbReference type="ChEBI" id="CHEBI:58307"/>
        <dbReference type="ChEBI" id="CHEBI:65059"/>
        <dbReference type="ChEBI" id="CHEBI:74692"/>
    </reaction>
    <physiologicalReaction direction="left-to-right" evidence="15">
        <dbReference type="Rhea" id="RHEA:47229"/>
    </physiologicalReaction>
</comment>
<reference evidence="24 25" key="1">
    <citation type="journal article" date="2013" name="Genome Biol.">
        <title>Genome of Acanthamoeba castellanii highlights extensive lateral gene transfer and early evolution of tyrosine kinase signaling.</title>
        <authorList>
            <person name="Clarke M."/>
            <person name="Lohan A.J."/>
            <person name="Liu B."/>
            <person name="Lagkouvardos I."/>
            <person name="Roy S."/>
            <person name="Zafar N."/>
            <person name="Bertelli C."/>
            <person name="Schilde C."/>
            <person name="Kianianmomeni A."/>
            <person name="Burglin T.R."/>
            <person name="Frech C."/>
            <person name="Turcotte B."/>
            <person name="Kopec K.O."/>
            <person name="Synnott J.M."/>
            <person name="Choo C."/>
            <person name="Paponov I."/>
            <person name="Finkler A."/>
            <person name="Soon Heng Tan C."/>
            <person name="Hutchins A.P."/>
            <person name="Weinmeier T."/>
            <person name="Rattei T."/>
            <person name="Chu J.S."/>
            <person name="Gimenez G."/>
            <person name="Irimia M."/>
            <person name="Rigden D.J."/>
            <person name="Fitzpatrick D.A."/>
            <person name="Lorenzo-Morales J."/>
            <person name="Bateman A."/>
            <person name="Chiu C.H."/>
            <person name="Tang P."/>
            <person name="Hegemann P."/>
            <person name="Fromm H."/>
            <person name="Raoult D."/>
            <person name="Greub G."/>
            <person name="Miranda-Saavedra D."/>
            <person name="Chen N."/>
            <person name="Nash P."/>
            <person name="Ginger M.L."/>
            <person name="Horn M."/>
            <person name="Schaap P."/>
            <person name="Caler L."/>
            <person name="Loftus B."/>
        </authorList>
    </citation>
    <scope>NUCLEOTIDE SEQUENCE [LARGE SCALE GENOMIC DNA]</scope>
    <source>
        <strain evidence="24 25">Neff</strain>
    </source>
</reference>
<dbReference type="CDD" id="cd05154">
    <property type="entry name" value="ACAD10_11_N-like"/>
    <property type="match status" value="1"/>
</dbReference>
<dbReference type="Gene3D" id="2.40.110.10">
    <property type="entry name" value="Butyryl-CoA Dehydrogenase, subunit A, domain 2"/>
    <property type="match status" value="1"/>
</dbReference>
<dbReference type="GO" id="GO:0031966">
    <property type="term" value="C:mitochondrial membrane"/>
    <property type="evidence" value="ECO:0007669"/>
    <property type="project" value="UniProtKB-SubCell"/>
</dbReference>
<sequence>MYATEVHTSAVREAHVFDVERLTSFMAQQIPSFVPPLQSNPTFLLADGSGTKYVLRKKPPGKLLSSAHMVEREYMVMKALKQVNFPVPDLLAFTADSSVIGTPFYIMQFVTGRIFTDPSLPGLPPQERAALFKEFIRVMAFLHSVDYKKVGLGAYGKEGSYYARQVATWTRQYRASATEEVPAIESLITWLSRNVPEELPGDCTIVHGDMKFDNVIFHPTEPRIIAVLDWELSTLGHPLADVAYSCLPYSVDLPGNSLIDKDMSGIPSQAEYVKQYCQHTGRAFPIPKWHFYVAFSAFRLAGIAQGVYKRFLQGNASSTTAGVFGAVSKMCLEAAWSLVEAEESKLTTTGEANVRHGSPKKGVSTMEDIMAALPEPRWEPVSERSVALQKQLWRFLVDNVFPIERQVHDEVNQPGNRWKIPPVIERLKAKAQQAGLWNLFLPDRSNGGAGLSNSEYAPLAELMGYSPHLAPEIFNCNAPDTGNMELLAHFGTEQQKKQWLAPLLAGQIRSCFGMTEPAVASSDATNIECRITRDGEHYVINGRKWWITGAGDPRCKLCIVMGKTDPDTPNQYRQQSMVLVPMDAPGVKLVRPLTTFGYDDAPSGHCELLFENVRVPLTNILGGEGKGFEMAQARLGPGRIHHCMRMVGLAERVLHTMRVRVQERIAFGRPLAEHGIIQQNIAFSRIEIEQARLLTLKAAHMMDTVGNRHARKEIAMIKVVAPNMALKVIDRAIQAFGAAGLSEDFGLAAAFAGARSLRLADGPDEVHTQWSLAM</sequence>
<keyword evidence="25" id="KW-1185">Reference proteome</keyword>
<dbReference type="VEuPathDB" id="AmoebaDB:ACA1_181590"/>
<dbReference type="PANTHER" id="PTHR48083">
    <property type="entry name" value="MEDIUM-CHAIN SPECIFIC ACYL-COA DEHYDROGENASE, MITOCHONDRIAL-RELATED"/>
    <property type="match status" value="1"/>
</dbReference>
<dbReference type="Pfam" id="PF02771">
    <property type="entry name" value="Acyl-CoA_dh_N"/>
    <property type="match status" value="1"/>
</dbReference>
<evidence type="ECO:0000256" key="12">
    <source>
        <dbReference type="ARBA" id="ARBA00040622"/>
    </source>
</evidence>
<evidence type="ECO:0000256" key="11">
    <source>
        <dbReference type="ARBA" id="ARBA00023140"/>
    </source>
</evidence>
<comment type="catalytic activity">
    <reaction evidence="14">
        <text>a 2,3-saturated acyl-CoA + oxidized [electron-transfer flavoprotein] + H(+) = a (2E)-enoyl-CoA + reduced [electron-transfer flavoprotein]</text>
        <dbReference type="Rhea" id="RHEA:44704"/>
        <dbReference type="Rhea" id="RHEA-COMP:10685"/>
        <dbReference type="Rhea" id="RHEA-COMP:10686"/>
        <dbReference type="ChEBI" id="CHEBI:15378"/>
        <dbReference type="ChEBI" id="CHEBI:57692"/>
        <dbReference type="ChEBI" id="CHEBI:58307"/>
        <dbReference type="ChEBI" id="CHEBI:58856"/>
        <dbReference type="ChEBI" id="CHEBI:65111"/>
    </reaction>
    <physiologicalReaction direction="left-to-right" evidence="14">
        <dbReference type="Rhea" id="RHEA:44705"/>
    </physiologicalReaction>
</comment>
<evidence type="ECO:0000256" key="10">
    <source>
        <dbReference type="ARBA" id="ARBA00023136"/>
    </source>
</evidence>
<dbReference type="Proteomes" id="UP000011083">
    <property type="component" value="Unassembled WGS sequence"/>
</dbReference>
<evidence type="ECO:0000256" key="14">
    <source>
        <dbReference type="ARBA" id="ARBA00047443"/>
    </source>
</evidence>
<dbReference type="KEGG" id="acan:ACA1_181590"/>
<evidence type="ECO:0000256" key="17">
    <source>
        <dbReference type="ARBA" id="ARBA00048395"/>
    </source>
</evidence>
<dbReference type="InterPro" id="IPR046373">
    <property type="entry name" value="Acyl-CoA_Oxase/DH_mid-dom_sf"/>
</dbReference>
<evidence type="ECO:0000256" key="7">
    <source>
        <dbReference type="ARBA" id="ARBA00022827"/>
    </source>
</evidence>
<comment type="catalytic activity">
    <reaction evidence="16">
        <text>tetracosanoyl-CoA + oxidized [electron-transfer flavoprotein] + H(+) = (2E)-tetracosenoyl-CoA + reduced [electron-transfer flavoprotein]</text>
        <dbReference type="Rhea" id="RHEA:47232"/>
        <dbReference type="Rhea" id="RHEA-COMP:10685"/>
        <dbReference type="Rhea" id="RHEA-COMP:10686"/>
        <dbReference type="ChEBI" id="CHEBI:15378"/>
        <dbReference type="ChEBI" id="CHEBI:57692"/>
        <dbReference type="ChEBI" id="CHEBI:58307"/>
        <dbReference type="ChEBI" id="CHEBI:65052"/>
        <dbReference type="ChEBI" id="CHEBI:74693"/>
    </reaction>
    <physiologicalReaction direction="left-to-right" evidence="16">
        <dbReference type="Rhea" id="RHEA:47233"/>
    </physiologicalReaction>
</comment>
<dbReference type="InterPro" id="IPR036250">
    <property type="entry name" value="AcylCo_DH-like_C"/>
</dbReference>
<dbReference type="Pfam" id="PF00441">
    <property type="entry name" value="Acyl-CoA_dh_1"/>
    <property type="match status" value="1"/>
</dbReference>
<comment type="catalytic activity">
    <reaction evidence="19">
        <text>eicosanoyl-CoA + oxidized [electron-transfer flavoprotein] + H(+) = (2E)-eicosenoyl-CoA + reduced [electron-transfer flavoprotein]</text>
        <dbReference type="Rhea" id="RHEA:47236"/>
        <dbReference type="Rhea" id="RHEA-COMP:10685"/>
        <dbReference type="Rhea" id="RHEA-COMP:10686"/>
        <dbReference type="ChEBI" id="CHEBI:15378"/>
        <dbReference type="ChEBI" id="CHEBI:57380"/>
        <dbReference type="ChEBI" id="CHEBI:57692"/>
        <dbReference type="ChEBI" id="CHEBI:58307"/>
        <dbReference type="ChEBI" id="CHEBI:74691"/>
    </reaction>
    <physiologicalReaction direction="left-to-right" evidence="19">
        <dbReference type="Rhea" id="RHEA:47237"/>
    </physiologicalReaction>
</comment>
<protein>
    <recommendedName>
        <fullName evidence="12">Acyl-CoA dehydrogenase family member 11</fullName>
    </recommendedName>
</protein>
<evidence type="ECO:0000256" key="18">
    <source>
        <dbReference type="ARBA" id="ARBA00048399"/>
    </source>
</evidence>
<dbReference type="InterPro" id="IPR011009">
    <property type="entry name" value="Kinase-like_dom_sf"/>
</dbReference>
<dbReference type="SUPFAM" id="SSF56645">
    <property type="entry name" value="Acyl-CoA dehydrogenase NM domain-like"/>
    <property type="match status" value="1"/>
</dbReference>
<evidence type="ECO:0000256" key="19">
    <source>
        <dbReference type="ARBA" id="ARBA00049140"/>
    </source>
</evidence>
<evidence type="ECO:0000256" key="6">
    <source>
        <dbReference type="ARBA" id="ARBA00022630"/>
    </source>
</evidence>
<comment type="cofactor">
    <cofactor evidence="1">
        <name>FAD</name>
        <dbReference type="ChEBI" id="CHEBI:57692"/>
    </cofactor>
</comment>
<comment type="catalytic activity">
    <reaction evidence="18">
        <text>hexacosanoyl-CoA + oxidized [electron-transfer flavoprotein] + H(+) = (2E)-hexacosenoyl-CoA + reduced [electron-transfer flavoprotein]</text>
        <dbReference type="Rhea" id="RHEA:48216"/>
        <dbReference type="Rhea" id="RHEA-COMP:10685"/>
        <dbReference type="Rhea" id="RHEA-COMP:10686"/>
        <dbReference type="ChEBI" id="CHEBI:15378"/>
        <dbReference type="ChEBI" id="CHEBI:57692"/>
        <dbReference type="ChEBI" id="CHEBI:58307"/>
        <dbReference type="ChEBI" id="CHEBI:64868"/>
        <dbReference type="ChEBI" id="CHEBI:74281"/>
    </reaction>
    <physiologicalReaction direction="left-to-right" evidence="18">
        <dbReference type="Rhea" id="RHEA:48217"/>
    </physiologicalReaction>
</comment>
<gene>
    <name evidence="24" type="ORF">ACA1_181590</name>
</gene>
<evidence type="ECO:0000256" key="3">
    <source>
        <dbReference type="ARBA" id="ARBA00004325"/>
    </source>
</evidence>
<keyword evidence="11" id="KW-0576">Peroxisome</keyword>
<keyword evidence="7" id="KW-0274">FAD</keyword>
<accession>L8H7Y6</accession>
<dbReference type="Gene3D" id="1.20.140.10">
    <property type="entry name" value="Butyryl-CoA Dehydrogenase, subunit A, domain 3"/>
    <property type="match status" value="1"/>
</dbReference>
<feature type="domain" description="Aminoglycoside phosphotransferase" evidence="21">
    <location>
        <begin position="38"/>
        <end position="252"/>
    </location>
</feature>
<evidence type="ECO:0000256" key="1">
    <source>
        <dbReference type="ARBA" id="ARBA00001974"/>
    </source>
</evidence>
<keyword evidence="9" id="KW-0443">Lipid metabolism</keyword>
<dbReference type="InterPro" id="IPR009100">
    <property type="entry name" value="AcylCoA_DH/oxidase_NM_dom_sf"/>
</dbReference>
<dbReference type="GeneID" id="14922178"/>
<dbReference type="GO" id="GO:0003995">
    <property type="term" value="F:acyl-CoA dehydrogenase activity"/>
    <property type="evidence" value="ECO:0007669"/>
    <property type="project" value="TreeGrafter"/>
</dbReference>
<dbReference type="PANTHER" id="PTHR48083:SF35">
    <property type="entry name" value="ACYL-COA DEHYDROGENASE FAMILY MEMBER 10"/>
    <property type="match status" value="1"/>
</dbReference>
<dbReference type="InterPro" id="IPR006091">
    <property type="entry name" value="Acyl-CoA_Oxase/DH_mid-dom"/>
</dbReference>
<keyword evidence="6" id="KW-0285">Flavoprotein</keyword>
<dbReference type="Gene3D" id="3.90.1200.10">
    <property type="match status" value="1"/>
</dbReference>
<evidence type="ECO:0000259" key="22">
    <source>
        <dbReference type="Pfam" id="PF02770"/>
    </source>
</evidence>
<comment type="pathway">
    <text evidence="4">Lipid metabolism; fatty acid beta-oxidation.</text>
</comment>
<evidence type="ECO:0000313" key="24">
    <source>
        <dbReference type="EMBL" id="ELR21270.1"/>
    </source>
</evidence>
<dbReference type="AlphaFoldDB" id="L8H7Y6"/>
<dbReference type="Pfam" id="PF01636">
    <property type="entry name" value="APH"/>
    <property type="match status" value="1"/>
</dbReference>
<feature type="domain" description="Acyl-CoA dehydrogenase/oxidase C-terminal" evidence="20">
    <location>
        <begin position="625"/>
        <end position="768"/>
    </location>
</feature>
<evidence type="ECO:0000256" key="16">
    <source>
        <dbReference type="ARBA" id="ARBA00048086"/>
    </source>
</evidence>
<evidence type="ECO:0000256" key="5">
    <source>
        <dbReference type="ARBA" id="ARBA00009347"/>
    </source>
</evidence>
<feature type="domain" description="Acyl-CoA dehydrogenase/oxidase N-terminal" evidence="23">
    <location>
        <begin position="387"/>
        <end position="506"/>
    </location>
</feature>
<dbReference type="InterPro" id="IPR050741">
    <property type="entry name" value="Acyl-CoA_dehydrogenase"/>
</dbReference>
<name>L8H7Y6_ACACF</name>
<keyword evidence="10" id="KW-0472">Membrane</keyword>
<dbReference type="GO" id="GO:0005777">
    <property type="term" value="C:peroxisome"/>
    <property type="evidence" value="ECO:0007669"/>
    <property type="project" value="UniProtKB-SubCell"/>
</dbReference>
<evidence type="ECO:0000256" key="9">
    <source>
        <dbReference type="ARBA" id="ARBA00023098"/>
    </source>
</evidence>
<comment type="function">
    <text evidence="13">Acyl-CoA dehydrogenase, that exhibits maximal activity towards saturated C22-CoA. Probably participates in beta-oxydation and energy production but could also play a role in the metabolism of specific fatty acids to control fatty acids composition of cellular lipids in brain.</text>
</comment>
<evidence type="ECO:0000259" key="21">
    <source>
        <dbReference type="Pfam" id="PF01636"/>
    </source>
</evidence>
<dbReference type="FunFam" id="2.40.110.10:FF:000002">
    <property type="entry name" value="Acyl-CoA dehydrogenase fadE12"/>
    <property type="match status" value="1"/>
</dbReference>
<dbReference type="Pfam" id="PF02770">
    <property type="entry name" value="Acyl-CoA_dh_M"/>
    <property type="match status" value="1"/>
</dbReference>
<evidence type="ECO:0000259" key="23">
    <source>
        <dbReference type="Pfam" id="PF02771"/>
    </source>
</evidence>
<evidence type="ECO:0000256" key="8">
    <source>
        <dbReference type="ARBA" id="ARBA00023002"/>
    </source>
</evidence>
<evidence type="ECO:0000259" key="20">
    <source>
        <dbReference type="Pfam" id="PF00441"/>
    </source>
</evidence>
<dbReference type="GO" id="GO:0033539">
    <property type="term" value="P:fatty acid beta-oxidation using acyl-CoA dehydrogenase"/>
    <property type="evidence" value="ECO:0007669"/>
    <property type="project" value="TreeGrafter"/>
</dbReference>
<evidence type="ECO:0000313" key="25">
    <source>
        <dbReference type="Proteomes" id="UP000011083"/>
    </source>
</evidence>
<comment type="catalytic activity">
    <reaction evidence="17">
        <text>tricosanoyl-CoA + oxidized [electron-transfer flavoprotein] + H(+) = (2E)-tricosenoyl-CoA + reduced [electron-transfer flavoprotein]</text>
        <dbReference type="Rhea" id="RHEA:48220"/>
        <dbReference type="Rhea" id="RHEA-COMP:10685"/>
        <dbReference type="Rhea" id="RHEA-COMP:10686"/>
        <dbReference type="ChEBI" id="CHEBI:15378"/>
        <dbReference type="ChEBI" id="CHEBI:57692"/>
        <dbReference type="ChEBI" id="CHEBI:58307"/>
        <dbReference type="ChEBI" id="CHEBI:90118"/>
        <dbReference type="ChEBI" id="CHEBI:90119"/>
    </reaction>
    <physiologicalReaction direction="left-to-right" evidence="17">
        <dbReference type="Rhea" id="RHEA:48221"/>
    </physiologicalReaction>
</comment>
<evidence type="ECO:0000256" key="4">
    <source>
        <dbReference type="ARBA" id="ARBA00005005"/>
    </source>
</evidence>
<dbReference type="SUPFAM" id="SSF47203">
    <property type="entry name" value="Acyl-CoA dehydrogenase C-terminal domain-like"/>
    <property type="match status" value="1"/>
</dbReference>
<dbReference type="Gene3D" id="3.30.200.20">
    <property type="entry name" value="Phosphorylase Kinase, domain 1"/>
    <property type="match status" value="1"/>
</dbReference>
<evidence type="ECO:0000256" key="15">
    <source>
        <dbReference type="ARBA" id="ARBA00048020"/>
    </source>
</evidence>
<dbReference type="InterPro" id="IPR037069">
    <property type="entry name" value="AcylCoA_DH/ox_N_sf"/>
</dbReference>
<dbReference type="Gene3D" id="1.10.540.10">
    <property type="entry name" value="Acyl-CoA dehydrogenase/oxidase, N-terminal domain"/>
    <property type="match status" value="1"/>
</dbReference>
<dbReference type="InterPro" id="IPR002575">
    <property type="entry name" value="Aminoglycoside_PTrfase"/>
</dbReference>
<dbReference type="InterPro" id="IPR041726">
    <property type="entry name" value="ACAD10_11_N"/>
</dbReference>
<dbReference type="InterPro" id="IPR009075">
    <property type="entry name" value="AcylCo_DH/oxidase_C"/>
</dbReference>
<dbReference type="EMBL" id="KB007904">
    <property type="protein sequence ID" value="ELR21270.1"/>
    <property type="molecule type" value="Genomic_DNA"/>
</dbReference>
<dbReference type="STRING" id="1257118.L8H7Y6"/>
<dbReference type="RefSeq" id="XP_004345814.1">
    <property type="nucleotide sequence ID" value="XM_004345764.1"/>
</dbReference>
<comment type="subcellular location">
    <subcellularLocation>
        <location evidence="3">Mitochondrion membrane</location>
    </subcellularLocation>
    <subcellularLocation>
        <location evidence="2">Peroxisome</location>
    </subcellularLocation>
</comment>
<evidence type="ECO:0000256" key="13">
    <source>
        <dbReference type="ARBA" id="ARBA00046026"/>
    </source>
</evidence>
<dbReference type="OMA" id="AIAMIKI"/>
<feature type="domain" description="Acyl-CoA oxidase/dehydrogenase middle" evidence="22">
    <location>
        <begin position="511"/>
        <end position="613"/>
    </location>
</feature>
<keyword evidence="8" id="KW-0560">Oxidoreductase</keyword>
<organism evidence="24 25">
    <name type="scientific">Acanthamoeba castellanii (strain ATCC 30010 / Neff)</name>
    <dbReference type="NCBI Taxonomy" id="1257118"/>
    <lineage>
        <taxon>Eukaryota</taxon>
        <taxon>Amoebozoa</taxon>
        <taxon>Discosea</taxon>
        <taxon>Longamoebia</taxon>
        <taxon>Centramoebida</taxon>
        <taxon>Acanthamoebidae</taxon>
        <taxon>Acanthamoeba</taxon>
    </lineage>
</organism>
<dbReference type="OrthoDB" id="434771at2759"/>
<proteinExistence type="inferred from homology"/>
<dbReference type="InterPro" id="IPR013786">
    <property type="entry name" value="AcylCoA_DH/ox_N"/>
</dbReference>
<dbReference type="GO" id="GO:0050660">
    <property type="term" value="F:flavin adenine dinucleotide binding"/>
    <property type="evidence" value="ECO:0007669"/>
    <property type="project" value="InterPro"/>
</dbReference>
<comment type="similarity">
    <text evidence="5">Belongs to the acyl-CoA dehydrogenase family.</text>
</comment>
<dbReference type="SUPFAM" id="SSF56112">
    <property type="entry name" value="Protein kinase-like (PK-like)"/>
    <property type="match status" value="1"/>
</dbReference>
<evidence type="ECO:0000256" key="2">
    <source>
        <dbReference type="ARBA" id="ARBA00004275"/>
    </source>
</evidence>